<dbReference type="InParanoid" id="A0A2K1QSE7"/>
<accession>A0A2K1QSE7</accession>
<keyword evidence="2" id="KW-1185">Reference proteome</keyword>
<organism evidence="1 2">
    <name type="scientific">Sphaceloma murrayae</name>
    <dbReference type="NCBI Taxonomy" id="2082308"/>
    <lineage>
        <taxon>Eukaryota</taxon>
        <taxon>Fungi</taxon>
        <taxon>Dikarya</taxon>
        <taxon>Ascomycota</taxon>
        <taxon>Pezizomycotina</taxon>
        <taxon>Dothideomycetes</taxon>
        <taxon>Dothideomycetidae</taxon>
        <taxon>Myriangiales</taxon>
        <taxon>Elsinoaceae</taxon>
        <taxon>Sphaceloma</taxon>
    </lineage>
</organism>
<protein>
    <submittedName>
        <fullName evidence="1">Uncharacterized protein</fullName>
    </submittedName>
</protein>
<evidence type="ECO:0000313" key="1">
    <source>
        <dbReference type="EMBL" id="PNS17972.1"/>
    </source>
</evidence>
<reference evidence="1 2" key="1">
    <citation type="submission" date="2017-06" db="EMBL/GenBank/DDBJ databases">
        <title>Draft genome sequence of a variant of Elsinoe murrayae.</title>
        <authorList>
            <person name="Cheng Q."/>
        </authorList>
    </citation>
    <scope>NUCLEOTIDE SEQUENCE [LARGE SCALE GENOMIC DNA]</scope>
    <source>
        <strain evidence="1 2">CQ-2017a</strain>
    </source>
</reference>
<sequence>MDLTHDDIRMIFVNFVSVLVIAILNRTYPAEDHVIEYLEQLPSRSQPSIRAFAAWLSQSLDIDQLLFIIKGTANDFLWRQELPARARLIGLAGDKQGGYADVLLDLTVGSKWWLYVGSAYGNRGLRNRVYNQHDNKTFRAANFCYHYRLVEEGAQMNFLRTFLFIDPVPPAAVLVTESGVVNILGSLHNDFHLRHRDPRLPQISRLHTVNRDDPVITNDMFSMQRAMALEARKVLMRKGLDGGIFDVHRRNSTVGKHDWRLKISGLEIYVSMGVVEALDLGQCTPVDLKFTLSEARPNPLKWADLAIEYDDGYKLCIEISRMVNGVRMSGYLTKAHPSAVAQANALHDWLLGELSDVDSMTPEDWGWDRYPFFGPLKDRVSKQTWATVFKNPRRRQYLYEHETPEQVEWIYLTPGELDEEDLASGDLVRLRYERRDQSRAGPLTPDQMFDYLLSLDAGAQRRWGGETVRIANPAAPWTL</sequence>
<evidence type="ECO:0000313" key="2">
    <source>
        <dbReference type="Proteomes" id="UP000243797"/>
    </source>
</evidence>
<name>A0A2K1QSE7_9PEZI</name>
<dbReference type="Proteomes" id="UP000243797">
    <property type="component" value="Unassembled WGS sequence"/>
</dbReference>
<dbReference type="AlphaFoldDB" id="A0A2K1QSE7"/>
<gene>
    <name evidence="1" type="ORF">CAC42_3931</name>
</gene>
<dbReference type="EMBL" id="NKHZ01000047">
    <property type="protein sequence ID" value="PNS17972.1"/>
    <property type="molecule type" value="Genomic_DNA"/>
</dbReference>
<comment type="caution">
    <text evidence="1">The sequence shown here is derived from an EMBL/GenBank/DDBJ whole genome shotgun (WGS) entry which is preliminary data.</text>
</comment>
<dbReference type="OrthoDB" id="3437539at2759"/>
<proteinExistence type="predicted"/>